<evidence type="ECO:0000256" key="6">
    <source>
        <dbReference type="SAM" id="MobiDB-lite"/>
    </source>
</evidence>
<proteinExistence type="inferred from homology"/>
<reference evidence="8 9" key="1">
    <citation type="submission" date="2019-10" db="EMBL/GenBank/DDBJ databases">
        <title>A soil myxobacterium in the family Polyangiaceae.</title>
        <authorList>
            <person name="Li Y."/>
            <person name="Wang J."/>
        </authorList>
    </citation>
    <scope>NUCLEOTIDE SEQUENCE [LARGE SCALE GENOMIC DNA]</scope>
    <source>
        <strain evidence="8 9">DSM 14734</strain>
    </source>
</reference>
<dbReference type="PRINTS" id="PR00727">
    <property type="entry name" value="LEADERPTASE"/>
</dbReference>
<dbReference type="NCBIfam" id="TIGR02227">
    <property type="entry name" value="sigpep_I_bact"/>
    <property type="match status" value="1"/>
</dbReference>
<evidence type="ECO:0000256" key="3">
    <source>
        <dbReference type="PIRSR" id="PIRSR600223-1"/>
    </source>
</evidence>
<evidence type="ECO:0000259" key="7">
    <source>
        <dbReference type="Pfam" id="PF10502"/>
    </source>
</evidence>
<evidence type="ECO:0000313" key="8">
    <source>
        <dbReference type="EMBL" id="MRG92652.1"/>
    </source>
</evidence>
<keyword evidence="9" id="KW-1185">Reference proteome</keyword>
<feature type="transmembrane region" description="Helical" evidence="4">
    <location>
        <begin position="47"/>
        <end position="68"/>
    </location>
</feature>
<evidence type="ECO:0000256" key="4">
    <source>
        <dbReference type="RuleBase" id="RU362042"/>
    </source>
</evidence>
<comment type="subcellular location">
    <subcellularLocation>
        <location evidence="4">Membrane</location>
        <topology evidence="4">Single-pass type II membrane protein</topology>
    </subcellularLocation>
</comment>
<dbReference type="InterPro" id="IPR000223">
    <property type="entry name" value="Pept_S26A_signal_pept_1"/>
</dbReference>
<protein>
    <recommendedName>
        <fullName evidence="2 4">Signal peptidase I</fullName>
        <ecNumber evidence="4">3.4.21.89</ecNumber>
    </recommendedName>
</protein>
<evidence type="ECO:0000256" key="1">
    <source>
        <dbReference type="ARBA" id="ARBA00009370"/>
    </source>
</evidence>
<keyword evidence="5" id="KW-0175">Coiled coil</keyword>
<feature type="compositionally biased region" description="Basic and acidic residues" evidence="6">
    <location>
        <begin position="1"/>
        <end position="10"/>
    </location>
</feature>
<accession>A0A6N7PKI6</accession>
<dbReference type="SUPFAM" id="SSF51306">
    <property type="entry name" value="LexA/Signal peptidase"/>
    <property type="match status" value="1"/>
</dbReference>
<comment type="caution">
    <text evidence="8">The sequence shown here is derived from an EMBL/GenBank/DDBJ whole genome shotgun (WGS) entry which is preliminary data.</text>
</comment>
<feature type="transmembrane region" description="Helical" evidence="4">
    <location>
        <begin position="211"/>
        <end position="229"/>
    </location>
</feature>
<feature type="compositionally biased region" description="Polar residues" evidence="6">
    <location>
        <begin position="28"/>
        <end position="38"/>
    </location>
</feature>
<keyword evidence="4" id="KW-0472">Membrane</keyword>
<dbReference type="GO" id="GO:0006465">
    <property type="term" value="P:signal peptide processing"/>
    <property type="evidence" value="ECO:0007669"/>
    <property type="project" value="InterPro"/>
</dbReference>
<dbReference type="Gene3D" id="2.10.109.10">
    <property type="entry name" value="Umud Fragment, subunit A"/>
    <property type="match status" value="1"/>
</dbReference>
<dbReference type="CDD" id="cd06530">
    <property type="entry name" value="S26_SPase_I"/>
    <property type="match status" value="1"/>
</dbReference>
<evidence type="ECO:0000313" key="9">
    <source>
        <dbReference type="Proteomes" id="UP000440224"/>
    </source>
</evidence>
<keyword evidence="4" id="KW-1133">Transmembrane helix</keyword>
<feature type="transmembrane region" description="Helical" evidence="4">
    <location>
        <begin position="88"/>
        <end position="106"/>
    </location>
</feature>
<keyword evidence="4 8" id="KW-0378">Hydrolase</keyword>
<feature type="region of interest" description="Disordered" evidence="6">
    <location>
        <begin position="467"/>
        <end position="492"/>
    </location>
</feature>
<name>A0A6N7PKI6_9BACT</name>
<dbReference type="Proteomes" id="UP000440224">
    <property type="component" value="Unassembled WGS sequence"/>
</dbReference>
<sequence>MATTPDERSPESSPALAKEGGAAEGSDPSPTQRPNSNNPGPSWLRGLFYAIWIVTLPFVLAILAVWLLTPAPGDVSAGGLRVFVAEQQIPAGIVLFTIFAMLAWHYRYELPLSSAIGVGRKDIPPQARARFEEAQALVDEARRILKQNAREVQKGLRSAERERLEEAISGLEKVMRAETFELAEFDTAHARADRAVGEHLSRWRKGEMREYAESIGVAVAVALILRAFVIEAFKIPSGSMIPSLMIGDHIFVNKLTYGPLIPWTEKRLFSSLPPTRGDVMVFKFPENKEQDFIKRVIAGPGDTLEAINGRPIINGWLVPHCYVGRYGNDGWLYVEFLEDKSYFTLFAHDDMHPNGPDEPTCKGQEDCGLGQSCKAGLCGHHQGPFKVSADEAWVMGDNRYNSHDSRSWRGGMGAGVPFENIKGRAMFVWMSFAPGGGIAQDRLFVNVMGRPKLPGGLDATLQAGLDKCMRERPPVSQTTPPSAPPPQPRKPR</sequence>
<dbReference type="GO" id="GO:0016020">
    <property type="term" value="C:membrane"/>
    <property type="evidence" value="ECO:0007669"/>
    <property type="project" value="UniProtKB-SubCell"/>
</dbReference>
<dbReference type="RefSeq" id="WP_153819506.1">
    <property type="nucleotide sequence ID" value="NZ_WJIE01000003.1"/>
</dbReference>
<dbReference type="InterPro" id="IPR036286">
    <property type="entry name" value="LexA/Signal_pep-like_sf"/>
</dbReference>
<feature type="region of interest" description="Disordered" evidence="6">
    <location>
        <begin position="1"/>
        <end position="38"/>
    </location>
</feature>
<dbReference type="EC" id="3.4.21.89" evidence="4"/>
<dbReference type="PANTHER" id="PTHR43390:SF1">
    <property type="entry name" value="CHLOROPLAST PROCESSING PEPTIDASE"/>
    <property type="match status" value="1"/>
</dbReference>
<gene>
    <name evidence="8" type="primary">lepB</name>
    <name evidence="8" type="ORF">GF068_12035</name>
</gene>
<feature type="domain" description="Peptidase S26" evidence="7">
    <location>
        <begin position="209"/>
        <end position="430"/>
    </location>
</feature>
<dbReference type="GO" id="GO:0004252">
    <property type="term" value="F:serine-type endopeptidase activity"/>
    <property type="evidence" value="ECO:0007669"/>
    <property type="project" value="InterPro"/>
</dbReference>
<dbReference type="OrthoDB" id="9815782at2"/>
<feature type="active site" evidence="3">
    <location>
        <position position="239"/>
    </location>
</feature>
<comment type="similarity">
    <text evidence="1 4">Belongs to the peptidase S26 family.</text>
</comment>
<keyword evidence="4" id="KW-0812">Transmembrane</keyword>
<dbReference type="InterPro" id="IPR019533">
    <property type="entry name" value="Peptidase_S26"/>
</dbReference>
<dbReference type="PANTHER" id="PTHR43390">
    <property type="entry name" value="SIGNAL PEPTIDASE I"/>
    <property type="match status" value="1"/>
</dbReference>
<organism evidence="8 9">
    <name type="scientific">Polyangium spumosum</name>
    <dbReference type="NCBI Taxonomy" id="889282"/>
    <lineage>
        <taxon>Bacteria</taxon>
        <taxon>Pseudomonadati</taxon>
        <taxon>Myxococcota</taxon>
        <taxon>Polyangia</taxon>
        <taxon>Polyangiales</taxon>
        <taxon>Polyangiaceae</taxon>
        <taxon>Polyangium</taxon>
    </lineage>
</organism>
<keyword evidence="4" id="KW-0645">Protease</keyword>
<dbReference type="GO" id="GO:0009003">
    <property type="term" value="F:signal peptidase activity"/>
    <property type="evidence" value="ECO:0007669"/>
    <property type="project" value="UniProtKB-EC"/>
</dbReference>
<evidence type="ECO:0000256" key="2">
    <source>
        <dbReference type="ARBA" id="ARBA00019232"/>
    </source>
</evidence>
<feature type="active site" evidence="3">
    <location>
        <position position="294"/>
    </location>
</feature>
<evidence type="ECO:0000256" key="5">
    <source>
        <dbReference type="SAM" id="Coils"/>
    </source>
</evidence>
<feature type="coiled-coil region" evidence="5">
    <location>
        <begin position="131"/>
        <end position="162"/>
    </location>
</feature>
<feature type="compositionally biased region" description="Pro residues" evidence="6">
    <location>
        <begin position="481"/>
        <end position="492"/>
    </location>
</feature>
<dbReference type="EMBL" id="WJIE01000003">
    <property type="protein sequence ID" value="MRG92652.1"/>
    <property type="molecule type" value="Genomic_DNA"/>
</dbReference>
<comment type="caution">
    <text evidence="4">Lacks conserved residue(s) required for the propagation of feature annotation.</text>
</comment>
<comment type="catalytic activity">
    <reaction evidence="4">
        <text>Cleavage of hydrophobic, N-terminal signal or leader sequences from secreted and periplasmic proteins.</text>
        <dbReference type="EC" id="3.4.21.89"/>
    </reaction>
</comment>
<dbReference type="Pfam" id="PF10502">
    <property type="entry name" value="Peptidase_S26"/>
    <property type="match status" value="1"/>
</dbReference>
<dbReference type="AlphaFoldDB" id="A0A6N7PKI6"/>